<sequence>LGITEDVHKPRSRSQGVVKRDLHISQHRDQPTESNAC</sequence>
<gene>
    <name evidence="3" type="ORF">TSPGSL018_10549</name>
    <name evidence="2" type="ORF">TSPGSL018_139</name>
</gene>
<feature type="non-terminal residue" evidence="3">
    <location>
        <position position="1"/>
    </location>
</feature>
<feature type="compositionally biased region" description="Basic and acidic residues" evidence="1">
    <location>
        <begin position="18"/>
        <end position="31"/>
    </location>
</feature>
<protein>
    <submittedName>
        <fullName evidence="3">Uncharacterized protein</fullName>
    </submittedName>
</protein>
<reference evidence="3" key="1">
    <citation type="submission" date="2014-05" db="EMBL/GenBank/DDBJ databases">
        <title>The transcriptome of the halophilic microalga Tetraselmis sp. GSL018 isolated from the Great Salt Lake, Utah.</title>
        <authorList>
            <person name="Jinkerson R.E."/>
            <person name="D'Adamo S."/>
            <person name="Posewitz M.C."/>
        </authorList>
    </citation>
    <scope>NUCLEOTIDE SEQUENCE</scope>
    <source>
        <strain evidence="3">GSL018</strain>
    </source>
</reference>
<name>A0A061SC23_9CHLO</name>
<dbReference type="EMBL" id="GBEZ01004947">
    <property type="protein sequence ID" value="JAC80311.1"/>
    <property type="molecule type" value="Transcribed_RNA"/>
</dbReference>
<evidence type="ECO:0000313" key="2">
    <source>
        <dbReference type="EMBL" id="JAC72265.1"/>
    </source>
</evidence>
<organism evidence="3">
    <name type="scientific">Tetraselmis sp. GSL018</name>
    <dbReference type="NCBI Taxonomy" id="582737"/>
    <lineage>
        <taxon>Eukaryota</taxon>
        <taxon>Viridiplantae</taxon>
        <taxon>Chlorophyta</taxon>
        <taxon>core chlorophytes</taxon>
        <taxon>Chlorodendrophyceae</taxon>
        <taxon>Chlorodendrales</taxon>
        <taxon>Chlorodendraceae</taxon>
        <taxon>Tetraselmis</taxon>
    </lineage>
</organism>
<evidence type="ECO:0000256" key="1">
    <source>
        <dbReference type="SAM" id="MobiDB-lite"/>
    </source>
</evidence>
<proteinExistence type="predicted"/>
<dbReference type="EMBL" id="GBEZ01013749">
    <property type="protein sequence ID" value="JAC72265.1"/>
    <property type="molecule type" value="Transcribed_RNA"/>
</dbReference>
<accession>A0A061SC23</accession>
<evidence type="ECO:0000313" key="3">
    <source>
        <dbReference type="EMBL" id="JAC80311.1"/>
    </source>
</evidence>
<dbReference type="AlphaFoldDB" id="A0A061SC23"/>
<feature type="region of interest" description="Disordered" evidence="1">
    <location>
        <begin position="1"/>
        <end position="37"/>
    </location>
</feature>